<feature type="region of interest" description="Disordered" evidence="1">
    <location>
        <begin position="61"/>
        <end position="92"/>
    </location>
</feature>
<proteinExistence type="predicted"/>
<evidence type="ECO:0000313" key="2">
    <source>
        <dbReference type="EMBL" id="WVZ94927.1"/>
    </source>
</evidence>
<dbReference type="EMBL" id="CP144753">
    <property type="protein sequence ID" value="WVZ94927.1"/>
    <property type="molecule type" value="Genomic_DNA"/>
</dbReference>
<dbReference type="AlphaFoldDB" id="A0AAQ3URA4"/>
<dbReference type="Proteomes" id="UP001341281">
    <property type="component" value="Chromosome 09"/>
</dbReference>
<protein>
    <submittedName>
        <fullName evidence="2">Uncharacterized protein</fullName>
    </submittedName>
</protein>
<name>A0AAQ3URA4_PASNO</name>
<evidence type="ECO:0000313" key="3">
    <source>
        <dbReference type="Proteomes" id="UP001341281"/>
    </source>
</evidence>
<evidence type="ECO:0000256" key="1">
    <source>
        <dbReference type="SAM" id="MobiDB-lite"/>
    </source>
</evidence>
<feature type="compositionally biased region" description="Pro residues" evidence="1">
    <location>
        <begin position="81"/>
        <end position="92"/>
    </location>
</feature>
<feature type="region of interest" description="Disordered" evidence="1">
    <location>
        <begin position="1"/>
        <end position="27"/>
    </location>
</feature>
<gene>
    <name evidence="2" type="ORF">U9M48_040754</name>
</gene>
<reference evidence="2 3" key="1">
    <citation type="submission" date="2024-02" db="EMBL/GenBank/DDBJ databases">
        <title>High-quality chromosome-scale genome assembly of Pensacola bahiagrass (Paspalum notatum Flugge var. saurae).</title>
        <authorList>
            <person name="Vega J.M."/>
            <person name="Podio M."/>
            <person name="Orjuela J."/>
            <person name="Siena L.A."/>
            <person name="Pessino S.C."/>
            <person name="Combes M.C."/>
            <person name="Mariac C."/>
            <person name="Albertini E."/>
            <person name="Pupilli F."/>
            <person name="Ortiz J.P.A."/>
            <person name="Leblanc O."/>
        </authorList>
    </citation>
    <scope>NUCLEOTIDE SEQUENCE [LARGE SCALE GENOMIC DNA]</scope>
    <source>
        <strain evidence="2">R1</strain>
        <tissue evidence="2">Leaf</tissue>
    </source>
</reference>
<accession>A0AAQ3URA4</accession>
<sequence length="92" mass="9757">MLHVAPPPDSASSSSRGKRKGTTPAEWGRELLLTVGRRWRKLEMALPSAAGDLLALSLSMLPAPRGSPSLRPAPVRLPLASPAPPSSWPTRS</sequence>
<organism evidence="2 3">
    <name type="scientific">Paspalum notatum var. saurae</name>
    <dbReference type="NCBI Taxonomy" id="547442"/>
    <lineage>
        <taxon>Eukaryota</taxon>
        <taxon>Viridiplantae</taxon>
        <taxon>Streptophyta</taxon>
        <taxon>Embryophyta</taxon>
        <taxon>Tracheophyta</taxon>
        <taxon>Spermatophyta</taxon>
        <taxon>Magnoliopsida</taxon>
        <taxon>Liliopsida</taxon>
        <taxon>Poales</taxon>
        <taxon>Poaceae</taxon>
        <taxon>PACMAD clade</taxon>
        <taxon>Panicoideae</taxon>
        <taxon>Andropogonodae</taxon>
        <taxon>Paspaleae</taxon>
        <taxon>Paspalinae</taxon>
        <taxon>Paspalum</taxon>
    </lineage>
</organism>
<feature type="compositionally biased region" description="Low complexity" evidence="1">
    <location>
        <begin position="61"/>
        <end position="80"/>
    </location>
</feature>
<keyword evidence="3" id="KW-1185">Reference proteome</keyword>